<keyword evidence="2" id="KW-1185">Reference proteome</keyword>
<organism evidence="1 2">
    <name type="scientific">Nonomuraea rubra</name>
    <dbReference type="NCBI Taxonomy" id="46180"/>
    <lineage>
        <taxon>Bacteria</taxon>
        <taxon>Bacillati</taxon>
        <taxon>Actinomycetota</taxon>
        <taxon>Actinomycetes</taxon>
        <taxon>Streptosporangiales</taxon>
        <taxon>Streptosporangiaceae</taxon>
        <taxon>Nonomuraea</taxon>
    </lineage>
</organism>
<dbReference type="Proteomes" id="UP000565579">
    <property type="component" value="Unassembled WGS sequence"/>
</dbReference>
<evidence type="ECO:0000313" key="2">
    <source>
        <dbReference type="Proteomes" id="UP000565579"/>
    </source>
</evidence>
<evidence type="ECO:0000313" key="1">
    <source>
        <dbReference type="EMBL" id="MBB6554057.1"/>
    </source>
</evidence>
<sequence length="32" mass="3301">MSRADCDAAALIVASVVPIYLAQRLSSDVGAH</sequence>
<comment type="caution">
    <text evidence="1">The sequence shown here is derived from an EMBL/GenBank/DDBJ whole genome shotgun (WGS) entry which is preliminary data.</text>
</comment>
<accession>A0A7X0U3M3</accession>
<dbReference type="EMBL" id="JACHMI010000001">
    <property type="protein sequence ID" value="MBB6554057.1"/>
    <property type="molecule type" value="Genomic_DNA"/>
</dbReference>
<name>A0A7X0U3M3_9ACTN</name>
<dbReference type="AlphaFoldDB" id="A0A7X0U3M3"/>
<protein>
    <submittedName>
        <fullName evidence="1">Uncharacterized protein</fullName>
    </submittedName>
</protein>
<gene>
    <name evidence="1" type="ORF">HD593_008852</name>
</gene>
<reference evidence="1 2" key="1">
    <citation type="submission" date="2020-08" db="EMBL/GenBank/DDBJ databases">
        <title>Sequencing the genomes of 1000 actinobacteria strains.</title>
        <authorList>
            <person name="Klenk H.-P."/>
        </authorList>
    </citation>
    <scope>NUCLEOTIDE SEQUENCE [LARGE SCALE GENOMIC DNA]</scope>
    <source>
        <strain evidence="1 2">DSM 43768</strain>
    </source>
</reference>
<proteinExistence type="predicted"/>